<evidence type="ECO:0000313" key="5">
    <source>
        <dbReference type="Proteomes" id="UP000184292"/>
    </source>
</evidence>
<keyword evidence="2" id="KW-0732">Signal</keyword>
<protein>
    <recommendedName>
        <fullName evidence="3">Peptidase C-terminal archaeal/bacterial domain-containing protein</fullName>
    </recommendedName>
</protein>
<dbReference type="Proteomes" id="UP000184292">
    <property type="component" value="Unassembled WGS sequence"/>
</dbReference>
<gene>
    <name evidence="4" type="ORF">SAMN05444417_1820</name>
</gene>
<dbReference type="AlphaFoldDB" id="A0A1M6E622"/>
<keyword evidence="5" id="KW-1185">Reference proteome</keyword>
<feature type="chain" id="PRO_5012545157" description="Peptidase C-terminal archaeal/bacterial domain-containing protein" evidence="2">
    <location>
        <begin position="23"/>
        <end position="430"/>
    </location>
</feature>
<evidence type="ECO:0000256" key="1">
    <source>
        <dbReference type="SAM" id="MobiDB-lite"/>
    </source>
</evidence>
<sequence>MKFFATTALAGGLFAFGGAASAQDLCGGFGANGTWLGGSEEASDIATSGDYLEQMALVLMNNQYTGLFSVSAPTAVRLEAEGRGGGDPVIDLRDAAGEILLSDDDSGGGGASYAATTLEPGTYCLSMQSYDGSPMTGFVRVSRDGQDQLTDGGGAMPVDAGTDTAADTGTETATDTGTDTGTPSTGGCTMASNALGDGPIDGSLSMGGVSATAPVNQIDAWTFTLSQPAPITITATNEFADPVVTLYDGAGNYLAENDDYDGLNSQLDMTTPLAAGEYCIELAALSDSNEPITVSVTEYDPRAAMDALIAAGEASPPLDGSYPITELGVAQSRLRHDAQVGSDASWFRIDVDEGGLLLIEAVANGNGDPVIFLYDDIGREVAYNDDSGSSYDSMIATRVLPGTYLLGVKQYDESQTSLIRLVVERYVPAN</sequence>
<dbReference type="OrthoDB" id="7848279at2"/>
<feature type="compositionally biased region" description="Low complexity" evidence="1">
    <location>
        <begin position="159"/>
        <end position="189"/>
    </location>
</feature>
<feature type="domain" description="Peptidase C-terminal archaeal/bacterial" evidence="3">
    <location>
        <begin position="219"/>
        <end position="282"/>
    </location>
</feature>
<name>A0A1M6E622_9RHOB</name>
<feature type="signal peptide" evidence="2">
    <location>
        <begin position="1"/>
        <end position="22"/>
    </location>
</feature>
<evidence type="ECO:0000259" key="3">
    <source>
        <dbReference type="Pfam" id="PF04151"/>
    </source>
</evidence>
<evidence type="ECO:0000313" key="4">
    <source>
        <dbReference type="EMBL" id="SHI80819.1"/>
    </source>
</evidence>
<feature type="region of interest" description="Disordered" evidence="1">
    <location>
        <begin position="144"/>
        <end position="194"/>
    </location>
</feature>
<evidence type="ECO:0000256" key="2">
    <source>
        <dbReference type="SAM" id="SignalP"/>
    </source>
</evidence>
<dbReference type="InterPro" id="IPR007280">
    <property type="entry name" value="Peptidase_C_arc/bac"/>
</dbReference>
<dbReference type="Pfam" id="PF04151">
    <property type="entry name" value="PPC"/>
    <property type="match status" value="1"/>
</dbReference>
<proteinExistence type="predicted"/>
<dbReference type="Gene3D" id="2.60.120.380">
    <property type="match status" value="3"/>
</dbReference>
<accession>A0A1M6E622</accession>
<organism evidence="4 5">
    <name type="scientific">Wenxinia saemankumensis</name>
    <dbReference type="NCBI Taxonomy" id="1447782"/>
    <lineage>
        <taxon>Bacteria</taxon>
        <taxon>Pseudomonadati</taxon>
        <taxon>Pseudomonadota</taxon>
        <taxon>Alphaproteobacteria</taxon>
        <taxon>Rhodobacterales</taxon>
        <taxon>Roseobacteraceae</taxon>
        <taxon>Wenxinia</taxon>
    </lineage>
</organism>
<dbReference type="EMBL" id="FQYO01000003">
    <property type="protein sequence ID" value="SHI80819.1"/>
    <property type="molecule type" value="Genomic_DNA"/>
</dbReference>
<reference evidence="4 5" key="1">
    <citation type="submission" date="2016-11" db="EMBL/GenBank/DDBJ databases">
        <authorList>
            <person name="Jaros S."/>
            <person name="Januszkiewicz K."/>
            <person name="Wedrychowicz H."/>
        </authorList>
    </citation>
    <scope>NUCLEOTIDE SEQUENCE [LARGE SCALE GENOMIC DNA]</scope>
    <source>
        <strain evidence="4 5">DSM 100565</strain>
    </source>
</reference>
<dbReference type="RefSeq" id="WP_073328780.1">
    <property type="nucleotide sequence ID" value="NZ_FQYO01000003.1"/>
</dbReference>